<dbReference type="InterPro" id="IPR039421">
    <property type="entry name" value="Type_1_exporter"/>
</dbReference>
<evidence type="ECO:0000256" key="2">
    <source>
        <dbReference type="ARBA" id="ARBA00007577"/>
    </source>
</evidence>
<dbReference type="SMART" id="SM00382">
    <property type="entry name" value="AAA"/>
    <property type="match status" value="2"/>
</dbReference>
<dbReference type="Proteomes" id="UP000887540">
    <property type="component" value="Unplaced"/>
</dbReference>
<accession>A0A914DSH7</accession>
<dbReference type="GO" id="GO:0016887">
    <property type="term" value="F:ATP hydrolysis activity"/>
    <property type="evidence" value="ECO:0007669"/>
    <property type="project" value="InterPro"/>
</dbReference>
<dbReference type="InterPro" id="IPR036640">
    <property type="entry name" value="ABC1_TM_sf"/>
</dbReference>
<feature type="transmembrane region" description="Helical" evidence="8">
    <location>
        <begin position="340"/>
        <end position="358"/>
    </location>
</feature>
<keyword evidence="5" id="KW-0067">ATP-binding</keyword>
<dbReference type="WBParaSite" id="ACRNAN_scaffold3883.g14041.t1">
    <property type="protein sequence ID" value="ACRNAN_scaffold3883.g14041.t1"/>
    <property type="gene ID" value="ACRNAN_scaffold3883.g14041"/>
</dbReference>
<dbReference type="PANTHER" id="PTHR43394">
    <property type="entry name" value="ATP-DEPENDENT PERMEASE MDL1, MITOCHONDRIAL"/>
    <property type="match status" value="1"/>
</dbReference>
<reference evidence="12" key="1">
    <citation type="submission" date="2022-11" db="UniProtKB">
        <authorList>
            <consortium name="WormBaseParasite"/>
        </authorList>
    </citation>
    <scope>IDENTIFICATION</scope>
</reference>
<feature type="transmembrane region" description="Helical" evidence="8">
    <location>
        <begin position="73"/>
        <end position="95"/>
    </location>
</feature>
<keyword evidence="7 8" id="KW-0472">Membrane</keyword>
<feature type="domain" description="ABC transporter" evidence="9">
    <location>
        <begin position="1044"/>
        <end position="1280"/>
    </location>
</feature>
<dbReference type="CDD" id="cd18577">
    <property type="entry name" value="ABC_6TM_Pgp_ABCB1_D1_like"/>
    <property type="match status" value="1"/>
</dbReference>
<proteinExistence type="inferred from homology"/>
<dbReference type="InterPro" id="IPR003593">
    <property type="entry name" value="AAA+_ATPase"/>
</dbReference>
<evidence type="ECO:0000256" key="4">
    <source>
        <dbReference type="ARBA" id="ARBA00022741"/>
    </source>
</evidence>
<feature type="transmembrane region" description="Helical" evidence="8">
    <location>
        <begin position="871"/>
        <end position="890"/>
    </location>
</feature>
<feature type="transmembrane region" description="Helical" evidence="8">
    <location>
        <begin position="846"/>
        <end position="865"/>
    </location>
</feature>
<keyword evidence="3 8" id="KW-0812">Transmembrane</keyword>
<dbReference type="PROSITE" id="PS50929">
    <property type="entry name" value="ABC_TM1F"/>
    <property type="match status" value="2"/>
</dbReference>
<evidence type="ECO:0000313" key="11">
    <source>
        <dbReference type="Proteomes" id="UP000887540"/>
    </source>
</evidence>
<evidence type="ECO:0000256" key="5">
    <source>
        <dbReference type="ARBA" id="ARBA00022840"/>
    </source>
</evidence>
<dbReference type="GO" id="GO:0090374">
    <property type="term" value="P:oligopeptide export from mitochondrion"/>
    <property type="evidence" value="ECO:0007669"/>
    <property type="project" value="TreeGrafter"/>
</dbReference>
<comment type="similarity">
    <text evidence="2">Belongs to the ABC transporter superfamily. ABCB family. Multidrug resistance exporter (TC 3.A.1.201) subfamily.</text>
</comment>
<dbReference type="PROSITE" id="PS50893">
    <property type="entry name" value="ABC_TRANSPORTER_2"/>
    <property type="match status" value="2"/>
</dbReference>
<dbReference type="InterPro" id="IPR027417">
    <property type="entry name" value="P-loop_NTPase"/>
</dbReference>
<dbReference type="SUPFAM" id="SSF90123">
    <property type="entry name" value="ABC transporter transmembrane region"/>
    <property type="match status" value="2"/>
</dbReference>
<evidence type="ECO:0000259" key="10">
    <source>
        <dbReference type="PROSITE" id="PS50929"/>
    </source>
</evidence>
<feature type="transmembrane region" description="Helical" evidence="8">
    <location>
        <begin position="294"/>
        <end position="320"/>
    </location>
</feature>
<evidence type="ECO:0000256" key="6">
    <source>
        <dbReference type="ARBA" id="ARBA00022989"/>
    </source>
</evidence>
<feature type="domain" description="ABC transmembrane type-1" evidence="10">
    <location>
        <begin position="735"/>
        <end position="1010"/>
    </location>
</feature>
<feature type="domain" description="ABC transporter" evidence="9">
    <location>
        <begin position="401"/>
        <end position="637"/>
    </location>
</feature>
<evidence type="ECO:0000259" key="9">
    <source>
        <dbReference type="PROSITE" id="PS50893"/>
    </source>
</evidence>
<feature type="transmembrane region" description="Helical" evidence="8">
    <location>
        <begin position="224"/>
        <end position="244"/>
    </location>
</feature>
<dbReference type="FunFam" id="3.40.50.300:FF:002283">
    <property type="entry name" value="p-GlycoProtein related"/>
    <property type="match status" value="1"/>
</dbReference>
<sequence length="1283" mass="141984">MSKSKRKYSIFTNDEISQAGISIDVNGEGYEPSGLEKWINILLCRGDLVKEKLDARPIPFTSLFDYGSRFDKFLVVIGILLSILSGIIQPLTILLSGKMITILLLNGNGVGDDNLWRQGYIIVIIEAAMGVFLAIITYIQYYCLKIACANITTTLRTRFIQSMLRQDATWWDTQKYGAITSQLNENIDKIRDGIGDKIGLLLRGISMYITTFVVAFIIDWPTAFVIFAVGPLSCLTMSLMARLVSHFSMKQQDSIEQASAVLQETIMNIKTVQACNGETTMINKYSMALRSGRIYGILTYVWSGLFDGIFFVIIYIFYGLGFYFGGISYLTGRITDPGDVFIVANIVIFGAYFLGALSPHLMTILKARVAAAIIYRRIERTPAIDCYSSEGKIVHNPKGKIEFQNVHFWYPNRAEKKILDGASWKADQGQTIALVGPSGCGKSTSIGLLTRLYEAQKGTVSIDDVDVTMLNINSLRKMIGIVQQEPTLFNGTIFENVALGDVSITEEKVKHACKIANADGFVQKLADGYNTLIGAGGIQLSGGQKQRIAIARAVVHNPPILLLDEATSALDAECEILVQTALKSASKGRTTIVIAHRLSTLRDVDNIVVLKDGMVQEMGTHKELLEIEDGIYAKLIKAQQFKDDSDEDKIEPDKYARRSSLEPTSLTRHIFAYSSPTSIGSNPDYMGGKETLQFFHKEKKEIEISFGLWSLYKNCGGNYGKFLLAFLVSALRGQELVLFVFVKNIAFQAFDSNKTQEEAYYYLRVIAYISAGTGLYSLLTIFGATSLFGWAAENVVDQLKVRALGNILKQNSAYFDTDETANAKLLIRINSNAEGIKTVLDSRMNLIVSNTSAFILIIVLAHVYAWKVALVGTSAIIAIMIAVSILGTVMEKFHRKAGELDDSSKLAVEIVESIKTIQLLTKEQYFLEKYAQQLEIVEKLYKKAAVFDSIIFALTQSTRYFTDVCCYGYGISLIYYGDGVPKDIFTAATFISTSSWTILFLLTSIGEVFKAEPHAASLFKMILAPAAYDESRMNKVEKEITGEIESQNITFAYPTRPDVNVANHLTLKAKTGTTVALVGPSGSGKSTIINLLERFYEPNSGNLTIDLTPISDYSLKHLRKNIGLVEQMPILFSGTIMDNVMLGAENVTFEDVREACRKANIAQIIEKLPQGYETEVGEKGTQLSGGQKQRVAIARALIRKPKILLLDEATSALDAESERAVQEALDAASSGRTTITIAHRLSSIQNADRIFFIQNGRVVEFGTHTELVKRNGLYAELIRKQEL</sequence>
<evidence type="ECO:0000256" key="7">
    <source>
        <dbReference type="ARBA" id="ARBA00023136"/>
    </source>
</evidence>
<organism evidence="11 12">
    <name type="scientific">Acrobeloides nanus</name>
    <dbReference type="NCBI Taxonomy" id="290746"/>
    <lineage>
        <taxon>Eukaryota</taxon>
        <taxon>Metazoa</taxon>
        <taxon>Ecdysozoa</taxon>
        <taxon>Nematoda</taxon>
        <taxon>Chromadorea</taxon>
        <taxon>Rhabditida</taxon>
        <taxon>Tylenchina</taxon>
        <taxon>Cephalobomorpha</taxon>
        <taxon>Cephaloboidea</taxon>
        <taxon>Cephalobidae</taxon>
        <taxon>Acrobeloides</taxon>
    </lineage>
</organism>
<protein>
    <submittedName>
        <fullName evidence="12">Uncharacterized protein</fullName>
    </submittedName>
</protein>
<comment type="subcellular location">
    <subcellularLocation>
        <location evidence="1">Membrane</location>
        <topology evidence="1">Multi-pass membrane protein</topology>
    </subcellularLocation>
</comment>
<dbReference type="GO" id="GO:0005524">
    <property type="term" value="F:ATP binding"/>
    <property type="evidence" value="ECO:0007669"/>
    <property type="project" value="UniProtKB-KW"/>
</dbReference>
<dbReference type="SUPFAM" id="SSF52540">
    <property type="entry name" value="P-loop containing nucleoside triphosphate hydrolases"/>
    <property type="match status" value="2"/>
</dbReference>
<dbReference type="CDD" id="cd03249">
    <property type="entry name" value="ABC_MTABC3_MDL1_MDL2"/>
    <property type="match status" value="2"/>
</dbReference>
<dbReference type="PANTHER" id="PTHR43394:SF27">
    <property type="entry name" value="ATP-DEPENDENT TRANSLOCASE ABCB1-LIKE"/>
    <property type="match status" value="1"/>
</dbReference>
<dbReference type="Pfam" id="PF00005">
    <property type="entry name" value="ABC_tran"/>
    <property type="match status" value="2"/>
</dbReference>
<dbReference type="InterPro" id="IPR017871">
    <property type="entry name" value="ABC_transporter-like_CS"/>
</dbReference>
<name>A0A914DSH7_9BILA</name>
<keyword evidence="4" id="KW-0547">Nucleotide-binding</keyword>
<feature type="transmembrane region" description="Helical" evidence="8">
    <location>
        <begin position="115"/>
        <end position="136"/>
    </location>
</feature>
<evidence type="ECO:0000256" key="1">
    <source>
        <dbReference type="ARBA" id="ARBA00004141"/>
    </source>
</evidence>
<evidence type="ECO:0000256" key="8">
    <source>
        <dbReference type="SAM" id="Phobius"/>
    </source>
</evidence>
<feature type="domain" description="ABC transmembrane type-1" evidence="10">
    <location>
        <begin position="76"/>
        <end position="366"/>
    </location>
</feature>
<feature type="transmembrane region" description="Helical" evidence="8">
    <location>
        <begin position="200"/>
        <end position="218"/>
    </location>
</feature>
<keyword evidence="11" id="KW-1185">Reference proteome</keyword>
<dbReference type="Pfam" id="PF00664">
    <property type="entry name" value="ABC_membrane"/>
    <property type="match status" value="2"/>
</dbReference>
<keyword evidence="6 8" id="KW-1133">Transmembrane helix</keyword>
<dbReference type="GO" id="GO:0015421">
    <property type="term" value="F:ABC-type oligopeptide transporter activity"/>
    <property type="evidence" value="ECO:0007669"/>
    <property type="project" value="TreeGrafter"/>
</dbReference>
<dbReference type="InterPro" id="IPR003439">
    <property type="entry name" value="ABC_transporter-like_ATP-bd"/>
</dbReference>
<dbReference type="InterPro" id="IPR011527">
    <property type="entry name" value="ABC1_TM_dom"/>
</dbReference>
<evidence type="ECO:0000256" key="3">
    <source>
        <dbReference type="ARBA" id="ARBA00022692"/>
    </source>
</evidence>
<evidence type="ECO:0000313" key="12">
    <source>
        <dbReference type="WBParaSite" id="ACRNAN_scaffold3883.g14041.t1"/>
    </source>
</evidence>
<dbReference type="PROSITE" id="PS00211">
    <property type="entry name" value="ABC_TRANSPORTER_1"/>
    <property type="match status" value="2"/>
</dbReference>
<dbReference type="Gene3D" id="1.20.1560.10">
    <property type="entry name" value="ABC transporter type 1, transmembrane domain"/>
    <property type="match status" value="1"/>
</dbReference>
<dbReference type="FunFam" id="3.40.50.300:FF:000916">
    <property type="entry name" value="ABC transporter B family member 9"/>
    <property type="match status" value="1"/>
</dbReference>
<dbReference type="Gene3D" id="3.40.50.300">
    <property type="entry name" value="P-loop containing nucleotide triphosphate hydrolases"/>
    <property type="match status" value="2"/>
</dbReference>
<dbReference type="GO" id="GO:0005743">
    <property type="term" value="C:mitochondrial inner membrane"/>
    <property type="evidence" value="ECO:0007669"/>
    <property type="project" value="TreeGrafter"/>
</dbReference>
<feature type="transmembrane region" description="Helical" evidence="8">
    <location>
        <begin position="762"/>
        <end position="792"/>
    </location>
</feature>